<organism evidence="4 5">
    <name type="scientific">Bradyrhizobium erythrophlei</name>
    <dbReference type="NCBI Taxonomy" id="1437360"/>
    <lineage>
        <taxon>Bacteria</taxon>
        <taxon>Pseudomonadati</taxon>
        <taxon>Pseudomonadota</taxon>
        <taxon>Alphaproteobacteria</taxon>
        <taxon>Hyphomicrobiales</taxon>
        <taxon>Nitrobacteraceae</taxon>
        <taxon>Bradyrhizobium</taxon>
    </lineage>
</organism>
<dbReference type="PANTHER" id="PTHR31126:SF72">
    <property type="entry name" value="DUAL SPECIFICITY PROTEIN PHOSPHATASE TPBA"/>
    <property type="match status" value="1"/>
</dbReference>
<keyword evidence="2" id="KW-1133">Transmembrane helix</keyword>
<dbReference type="Proteomes" id="UP000190675">
    <property type="component" value="Chromosome I"/>
</dbReference>
<evidence type="ECO:0000256" key="2">
    <source>
        <dbReference type="SAM" id="Phobius"/>
    </source>
</evidence>
<dbReference type="EMBL" id="LT670818">
    <property type="protein sequence ID" value="SHH06998.1"/>
    <property type="molecule type" value="Genomic_DNA"/>
</dbReference>
<protein>
    <submittedName>
        <fullName evidence="4">Protein tyrosine/serine phosphatase</fullName>
    </submittedName>
</protein>
<reference evidence="4 5" key="1">
    <citation type="submission" date="2016-11" db="EMBL/GenBank/DDBJ databases">
        <authorList>
            <person name="Jaros S."/>
            <person name="Januszkiewicz K."/>
            <person name="Wedrychowicz H."/>
        </authorList>
    </citation>
    <scope>NUCLEOTIDE SEQUENCE [LARGE SCALE GENOMIC DNA]</scope>
    <source>
        <strain evidence="4 5">GAS242</strain>
    </source>
</reference>
<sequence>MKAIVRSGSRAGRAARTIGGGVLVLVLSVGGYLGVLHLTGNFHSVVAGALYRSAQPTTFDIARYQKTYGIKTIINLRGENRGSSWYDAEIAEAKQLGIIHVDFRMSARRELTQAGAADLIGIFKRVEKPVLIHCKAGADRTGLAAALYVAAVAKLGETAAENQISIRYGHISLPVSAMDRTFEALERWLGFPDS</sequence>
<keyword evidence="2" id="KW-0472">Membrane</keyword>
<accession>A0A1M5PYZ8</accession>
<dbReference type="GO" id="GO:0004721">
    <property type="term" value="F:phosphoprotein phosphatase activity"/>
    <property type="evidence" value="ECO:0007669"/>
    <property type="project" value="InterPro"/>
</dbReference>
<gene>
    <name evidence="4" type="ORF">SAMN05444169_5576</name>
</gene>
<dbReference type="OrthoDB" id="9814896at2"/>
<dbReference type="InterPro" id="IPR029021">
    <property type="entry name" value="Prot-tyrosine_phosphatase-like"/>
</dbReference>
<dbReference type="AlphaFoldDB" id="A0A1M5PYZ8"/>
<dbReference type="PROSITE" id="PS00383">
    <property type="entry name" value="TYR_PHOSPHATASE_1"/>
    <property type="match status" value="1"/>
</dbReference>
<dbReference type="PANTHER" id="PTHR31126">
    <property type="entry name" value="TYROSINE-PROTEIN PHOSPHATASE"/>
    <property type="match status" value="1"/>
</dbReference>
<dbReference type="InterPro" id="IPR000387">
    <property type="entry name" value="Tyr_Pase_dom"/>
</dbReference>
<evidence type="ECO:0000256" key="1">
    <source>
        <dbReference type="ARBA" id="ARBA00009580"/>
    </source>
</evidence>
<dbReference type="PROSITE" id="PS50056">
    <property type="entry name" value="TYR_PHOSPHATASE_2"/>
    <property type="match status" value="1"/>
</dbReference>
<evidence type="ECO:0000313" key="5">
    <source>
        <dbReference type="Proteomes" id="UP000190675"/>
    </source>
</evidence>
<feature type="transmembrane region" description="Helical" evidence="2">
    <location>
        <begin position="21"/>
        <end position="40"/>
    </location>
</feature>
<name>A0A1M5PYZ8_9BRAD</name>
<evidence type="ECO:0000313" key="4">
    <source>
        <dbReference type="EMBL" id="SHH06998.1"/>
    </source>
</evidence>
<feature type="domain" description="Tyrosine specific protein phosphatases" evidence="3">
    <location>
        <begin position="129"/>
        <end position="149"/>
    </location>
</feature>
<dbReference type="InterPro" id="IPR026893">
    <property type="entry name" value="Tyr/Ser_Pase_IphP-type"/>
</dbReference>
<dbReference type="Pfam" id="PF13350">
    <property type="entry name" value="Y_phosphatase3"/>
    <property type="match status" value="1"/>
</dbReference>
<dbReference type="SUPFAM" id="SSF52799">
    <property type="entry name" value="(Phosphotyrosine protein) phosphatases II"/>
    <property type="match status" value="1"/>
</dbReference>
<dbReference type="Gene3D" id="3.90.190.10">
    <property type="entry name" value="Protein tyrosine phosphatase superfamily"/>
    <property type="match status" value="1"/>
</dbReference>
<dbReference type="RefSeq" id="WP_079568698.1">
    <property type="nucleotide sequence ID" value="NZ_LT670818.1"/>
</dbReference>
<dbReference type="InterPro" id="IPR016130">
    <property type="entry name" value="Tyr_Pase_AS"/>
</dbReference>
<proteinExistence type="inferred from homology"/>
<keyword evidence="2" id="KW-0812">Transmembrane</keyword>
<evidence type="ECO:0000259" key="3">
    <source>
        <dbReference type="PROSITE" id="PS50056"/>
    </source>
</evidence>
<comment type="similarity">
    <text evidence="1">Belongs to the protein-tyrosine phosphatase family.</text>
</comment>